<evidence type="ECO:0000259" key="2">
    <source>
        <dbReference type="PROSITE" id="PS51192"/>
    </source>
</evidence>
<dbReference type="GO" id="GO:0005524">
    <property type="term" value="F:ATP binding"/>
    <property type="evidence" value="ECO:0007669"/>
    <property type="project" value="InterPro"/>
</dbReference>
<dbReference type="AlphaFoldDB" id="A0A917BBZ3"/>
<sequence length="931" mass="99299">MQLRRHQELALAALEKAWDAGSRRSQVMLPPGAGKTYLGVEAGRRLLDSGDVGRVVVLGPNTAIQGQWARAGESLGLESGTDRGLGTALTALTYQSLAVFDTDDEVDEDGTEASASRDRDALLDDLHPNARALVAELTGAGPLLLVLDECHHLLEVWGRLLAALLDELPQARVLALTATPPEVLSKEQLALTDELFGAPVYQTSIPAVVREGDLVPFSELVWLTTPTPTEKDWLAEGAVRFRELTTDLCDPGFGDPSFLGWLDARYAGEGRPSWATLLRTEPEQCRAALRMHHAGLLALPAGAALTEEHRVSPSVEDWTQLLGRWLDEAVPEDDVRVREAVRRALPSVGYVLTRAGVRRGRTPVDRVLARSESKAPAAVQIVAQERDALGDGARALVLCDHEVASATLPADLDGVIAPQAGSARAVLSHLLDDPAGADALLVTGRTVAGAPVTLQALVEHVRRSDPATAASLSIVPVEVSGDLPRLEGSWTSRTWVRHVTDFFEAGECHVLVGTRGLLGEGWDARRITTLVDLTAITTTTAVVQTRGRALRTDPAWPEKVALTWSVVCVAPEHPRGDNDWQRLVRKHTGFFGADETGSVVDGVGHLDEVFSPYAPPPAEDFAEINARMLVRAQDRGAVRERWRVGTAYDDEAGVSLRVRGARSAGAERPAASGVPAAVGAPVGVVQREDRLENRGELPPLPRWPLLLVAGLTAWGVGLAIPELLSWGFVIPAVIVLLVLAAVPLTMALARRGQDLVEAARRTPEVDLVAAAVADAMLEAGISPVGSDGLQVRYDDDGSEAGVVSWRIELDGVDEKTSAAYATALDQALAPLAAPRYVVPRWMSAPGDLDLATAVGIGLGRAHPADGTVWHPVPDVLSTKADRARAYARAFDHWVGGGPALYTATPQGQGVLKAQGGSDPFAVSTTMRRTWD</sequence>
<keyword evidence="1" id="KW-0472">Membrane</keyword>
<dbReference type="Gene3D" id="3.40.50.300">
    <property type="entry name" value="P-loop containing nucleotide triphosphate hydrolases"/>
    <property type="match status" value="2"/>
</dbReference>
<name>A0A917BBZ3_9ACTN</name>
<dbReference type="SMART" id="SM00487">
    <property type="entry name" value="DEXDc"/>
    <property type="match status" value="1"/>
</dbReference>
<dbReference type="RefSeq" id="WP_188777995.1">
    <property type="nucleotide sequence ID" value="NZ_BMKQ01000001.1"/>
</dbReference>
<dbReference type="GO" id="GO:0016787">
    <property type="term" value="F:hydrolase activity"/>
    <property type="evidence" value="ECO:0007669"/>
    <property type="project" value="InterPro"/>
</dbReference>
<organism evidence="3 4">
    <name type="scientific">Marmoricola endophyticus</name>
    <dbReference type="NCBI Taxonomy" id="2040280"/>
    <lineage>
        <taxon>Bacteria</taxon>
        <taxon>Bacillati</taxon>
        <taxon>Actinomycetota</taxon>
        <taxon>Actinomycetes</taxon>
        <taxon>Propionibacteriales</taxon>
        <taxon>Nocardioidaceae</taxon>
        <taxon>Marmoricola</taxon>
    </lineage>
</organism>
<feature type="transmembrane region" description="Helical" evidence="1">
    <location>
        <begin position="703"/>
        <end position="720"/>
    </location>
</feature>
<feature type="transmembrane region" description="Helical" evidence="1">
    <location>
        <begin position="726"/>
        <end position="749"/>
    </location>
</feature>
<protein>
    <recommendedName>
        <fullName evidence="2">Helicase ATP-binding domain-containing protein</fullName>
    </recommendedName>
</protein>
<dbReference type="PANTHER" id="PTHR47396:SF1">
    <property type="entry name" value="ATP-DEPENDENT HELICASE IRC3-RELATED"/>
    <property type="match status" value="1"/>
</dbReference>
<dbReference type="InterPro" id="IPR050742">
    <property type="entry name" value="Helicase_Restrict-Modif_Enz"/>
</dbReference>
<reference evidence="3" key="2">
    <citation type="submission" date="2020-09" db="EMBL/GenBank/DDBJ databases">
        <authorList>
            <person name="Sun Q."/>
            <person name="Zhou Y."/>
        </authorList>
    </citation>
    <scope>NUCLEOTIDE SEQUENCE</scope>
    <source>
        <strain evidence="3">CGMCC 1.16067</strain>
    </source>
</reference>
<reference evidence="3" key="1">
    <citation type="journal article" date="2014" name="Int. J. Syst. Evol. Microbiol.">
        <title>Complete genome sequence of Corynebacterium casei LMG S-19264T (=DSM 44701T), isolated from a smear-ripened cheese.</title>
        <authorList>
            <consortium name="US DOE Joint Genome Institute (JGI-PGF)"/>
            <person name="Walter F."/>
            <person name="Albersmeier A."/>
            <person name="Kalinowski J."/>
            <person name="Ruckert C."/>
        </authorList>
    </citation>
    <scope>NUCLEOTIDE SEQUENCE</scope>
    <source>
        <strain evidence="3">CGMCC 1.16067</strain>
    </source>
</reference>
<evidence type="ECO:0000313" key="4">
    <source>
        <dbReference type="Proteomes" id="UP000649179"/>
    </source>
</evidence>
<dbReference type="InterPro" id="IPR006935">
    <property type="entry name" value="Helicase/UvrB_N"/>
</dbReference>
<evidence type="ECO:0000313" key="3">
    <source>
        <dbReference type="EMBL" id="GGF34913.1"/>
    </source>
</evidence>
<dbReference type="EMBL" id="BMKQ01000001">
    <property type="protein sequence ID" value="GGF34913.1"/>
    <property type="molecule type" value="Genomic_DNA"/>
</dbReference>
<evidence type="ECO:0000256" key="1">
    <source>
        <dbReference type="SAM" id="Phobius"/>
    </source>
</evidence>
<dbReference type="Pfam" id="PF04851">
    <property type="entry name" value="ResIII"/>
    <property type="match status" value="1"/>
</dbReference>
<dbReference type="PANTHER" id="PTHR47396">
    <property type="entry name" value="TYPE I RESTRICTION ENZYME ECOKI R PROTEIN"/>
    <property type="match status" value="1"/>
</dbReference>
<dbReference type="GO" id="GO:0005829">
    <property type="term" value="C:cytosol"/>
    <property type="evidence" value="ECO:0007669"/>
    <property type="project" value="TreeGrafter"/>
</dbReference>
<accession>A0A917BBZ3</accession>
<dbReference type="Proteomes" id="UP000649179">
    <property type="component" value="Unassembled WGS sequence"/>
</dbReference>
<dbReference type="InterPro" id="IPR027417">
    <property type="entry name" value="P-loop_NTPase"/>
</dbReference>
<proteinExistence type="predicted"/>
<keyword evidence="4" id="KW-1185">Reference proteome</keyword>
<comment type="caution">
    <text evidence="3">The sequence shown here is derived from an EMBL/GenBank/DDBJ whole genome shotgun (WGS) entry which is preliminary data.</text>
</comment>
<gene>
    <name evidence="3" type="ORF">GCM10011519_05460</name>
</gene>
<feature type="domain" description="Helicase ATP-binding" evidence="2">
    <location>
        <begin position="16"/>
        <end position="198"/>
    </location>
</feature>
<dbReference type="PROSITE" id="PS51192">
    <property type="entry name" value="HELICASE_ATP_BIND_1"/>
    <property type="match status" value="1"/>
</dbReference>
<keyword evidence="1" id="KW-0812">Transmembrane</keyword>
<dbReference type="SUPFAM" id="SSF52540">
    <property type="entry name" value="P-loop containing nucleoside triphosphate hydrolases"/>
    <property type="match status" value="2"/>
</dbReference>
<dbReference type="InterPro" id="IPR014001">
    <property type="entry name" value="Helicase_ATP-bd"/>
</dbReference>
<keyword evidence="1" id="KW-1133">Transmembrane helix</keyword>
<dbReference type="GO" id="GO:0003677">
    <property type="term" value="F:DNA binding"/>
    <property type="evidence" value="ECO:0007669"/>
    <property type="project" value="InterPro"/>
</dbReference>